<dbReference type="OrthoDB" id="2273864at2759"/>
<organism evidence="3 4">
    <name type="scientific">Austropuccinia psidii MF-1</name>
    <dbReference type="NCBI Taxonomy" id="1389203"/>
    <lineage>
        <taxon>Eukaryota</taxon>
        <taxon>Fungi</taxon>
        <taxon>Dikarya</taxon>
        <taxon>Basidiomycota</taxon>
        <taxon>Pucciniomycotina</taxon>
        <taxon>Pucciniomycetes</taxon>
        <taxon>Pucciniales</taxon>
        <taxon>Sphaerophragmiaceae</taxon>
        <taxon>Austropuccinia</taxon>
    </lineage>
</organism>
<protein>
    <recommendedName>
        <fullName evidence="2">Integrase catalytic domain-containing protein</fullName>
    </recommendedName>
</protein>
<feature type="domain" description="Integrase catalytic" evidence="2">
    <location>
        <begin position="1"/>
        <end position="137"/>
    </location>
</feature>
<dbReference type="InterPro" id="IPR001584">
    <property type="entry name" value="Integrase_cat-core"/>
</dbReference>
<dbReference type="PANTHER" id="PTHR35046:SF26">
    <property type="entry name" value="RNA-DIRECTED DNA POLYMERASE"/>
    <property type="match status" value="1"/>
</dbReference>
<dbReference type="AlphaFoldDB" id="A0A9Q3JCX1"/>
<evidence type="ECO:0000256" key="1">
    <source>
        <dbReference type="ARBA" id="ARBA00022884"/>
    </source>
</evidence>
<keyword evidence="1" id="KW-0694">RNA-binding</keyword>
<evidence type="ECO:0000313" key="3">
    <source>
        <dbReference type="EMBL" id="MBW0559766.1"/>
    </source>
</evidence>
<dbReference type="Gene3D" id="3.30.420.10">
    <property type="entry name" value="Ribonuclease H-like superfamily/Ribonuclease H"/>
    <property type="match status" value="1"/>
</dbReference>
<evidence type="ECO:0000259" key="2">
    <source>
        <dbReference type="PROSITE" id="PS50994"/>
    </source>
</evidence>
<dbReference type="GO" id="GO:0003723">
    <property type="term" value="F:RNA binding"/>
    <property type="evidence" value="ECO:0007669"/>
    <property type="project" value="UniProtKB-KW"/>
</dbReference>
<dbReference type="EMBL" id="AVOT02068576">
    <property type="protein sequence ID" value="MBW0559766.1"/>
    <property type="molecule type" value="Genomic_DNA"/>
</dbReference>
<evidence type="ECO:0000313" key="4">
    <source>
        <dbReference type="Proteomes" id="UP000765509"/>
    </source>
</evidence>
<dbReference type="PROSITE" id="PS50994">
    <property type="entry name" value="INTEGRASE"/>
    <property type="match status" value="1"/>
</dbReference>
<dbReference type="SUPFAM" id="SSF53098">
    <property type="entry name" value="Ribonuclease H-like"/>
    <property type="match status" value="1"/>
</dbReference>
<dbReference type="InterPro" id="IPR012337">
    <property type="entry name" value="RNaseH-like_sf"/>
</dbReference>
<gene>
    <name evidence="3" type="ORF">O181_099481</name>
</gene>
<dbReference type="GO" id="GO:0005634">
    <property type="term" value="C:nucleus"/>
    <property type="evidence" value="ECO:0007669"/>
    <property type="project" value="UniProtKB-ARBA"/>
</dbReference>
<sequence>MDWVTALPKSGERSYGACLVIVDRYRKTLIFLQCHKYDTAIDTALLFWNRVISHTILLKNIISDRDTKLTYSLLTNVHRFLGTRLSFSIAYHPQMDELAERMIQTLENMIRRFCAYGLEFKDSDGCSHDWCTVIPAL</sequence>
<keyword evidence="4" id="KW-1185">Reference proteome</keyword>
<name>A0A9Q3JCX1_9BASI</name>
<dbReference type="GO" id="GO:0015074">
    <property type="term" value="P:DNA integration"/>
    <property type="evidence" value="ECO:0007669"/>
    <property type="project" value="InterPro"/>
</dbReference>
<dbReference type="Proteomes" id="UP000765509">
    <property type="component" value="Unassembled WGS sequence"/>
</dbReference>
<accession>A0A9Q3JCX1</accession>
<comment type="caution">
    <text evidence="3">The sequence shown here is derived from an EMBL/GenBank/DDBJ whole genome shotgun (WGS) entry which is preliminary data.</text>
</comment>
<dbReference type="PANTHER" id="PTHR35046">
    <property type="entry name" value="ZINC KNUCKLE (CCHC-TYPE) FAMILY PROTEIN"/>
    <property type="match status" value="1"/>
</dbReference>
<proteinExistence type="predicted"/>
<dbReference type="InterPro" id="IPR036397">
    <property type="entry name" value="RNaseH_sf"/>
</dbReference>
<reference evidence="3" key="1">
    <citation type="submission" date="2021-03" db="EMBL/GenBank/DDBJ databases">
        <title>Draft genome sequence of rust myrtle Austropuccinia psidii MF-1, a brazilian biotype.</title>
        <authorList>
            <person name="Quecine M.C."/>
            <person name="Pachon D.M.R."/>
            <person name="Bonatelli M.L."/>
            <person name="Correr F.H."/>
            <person name="Franceschini L.M."/>
            <person name="Leite T.F."/>
            <person name="Margarido G.R.A."/>
            <person name="Almeida C.A."/>
            <person name="Ferrarezi J.A."/>
            <person name="Labate C.A."/>
        </authorList>
    </citation>
    <scope>NUCLEOTIDE SEQUENCE</scope>
    <source>
        <strain evidence="3">MF-1</strain>
    </source>
</reference>